<dbReference type="OrthoDB" id="70250at2759"/>
<dbReference type="GO" id="GO:0015031">
    <property type="term" value="P:protein transport"/>
    <property type="evidence" value="ECO:0007669"/>
    <property type="project" value="UniProtKB-KW"/>
</dbReference>
<keyword evidence="8" id="KW-0206">Cytoskeleton</keyword>
<comment type="caution">
    <text evidence="14">The sequence shown here is derived from an EMBL/GenBank/DDBJ whole genome shotgun (WGS) entry which is preliminary data.</text>
</comment>
<sequence length="363" mass="40959">MSTSRARKNDPMHKKIQPNPKYKHVRATVDTGASLTKYMEKIEDIRKNYKYRPNENFKRMKITTLVQLIIQVHRIQAHELTADIPPTPTSRGDGRDTAIADEEIKEMHYNNKDDGTLITSPSPSLALTDGDYGHSNPPESSRSTLLSVARGIGELDLNHPPPAPENKFNAYDLSPFLILDCRGDDAYQQCHILPAFSFPKAMLSRSVNWASKELLSFRNATGKIIVVYDDDERVAPDVVCTLMDRGYENVFMLSGGLKVAATKFPEYLITGTIPNGLMENEKPKKNINKEIRPVVSRKSFTDDEIDSVEIYLDRALEDHSTGTSKLLFSLPSLISLLFTLYIFTYKIYSAKNSLFAHNVKTIK</sequence>
<evidence type="ECO:0000313" key="14">
    <source>
        <dbReference type="EMBL" id="CAD5117668.1"/>
    </source>
</evidence>
<comment type="similarity">
    <text evidence="10">Belongs to the CEP41 family.</text>
</comment>
<evidence type="ECO:0000313" key="15">
    <source>
        <dbReference type="Proteomes" id="UP000549394"/>
    </source>
</evidence>
<keyword evidence="5" id="KW-0970">Cilium biogenesis/degradation</keyword>
<evidence type="ECO:0000256" key="9">
    <source>
        <dbReference type="ARBA" id="ARBA00023273"/>
    </source>
</evidence>
<keyword evidence="15" id="KW-1185">Reference proteome</keyword>
<dbReference type="SUPFAM" id="SSF52821">
    <property type="entry name" value="Rhodanese/Cell cycle control phosphatase"/>
    <property type="match status" value="1"/>
</dbReference>
<evidence type="ECO:0000256" key="6">
    <source>
        <dbReference type="ARBA" id="ARBA00022927"/>
    </source>
</evidence>
<keyword evidence="3" id="KW-0813">Transport</keyword>
<evidence type="ECO:0000256" key="3">
    <source>
        <dbReference type="ARBA" id="ARBA00022448"/>
    </source>
</evidence>
<dbReference type="InterPro" id="IPR036873">
    <property type="entry name" value="Rhodanese-like_dom_sf"/>
</dbReference>
<keyword evidence="12" id="KW-0472">Membrane</keyword>
<dbReference type="PROSITE" id="PS50206">
    <property type="entry name" value="RHODANESE_3"/>
    <property type="match status" value="1"/>
</dbReference>
<dbReference type="EMBL" id="CAJFCJ010000007">
    <property type="protein sequence ID" value="CAD5117668.1"/>
    <property type="molecule type" value="Genomic_DNA"/>
</dbReference>
<proteinExistence type="inferred from homology"/>
<evidence type="ECO:0000256" key="8">
    <source>
        <dbReference type="ARBA" id="ARBA00023212"/>
    </source>
</evidence>
<evidence type="ECO:0000256" key="5">
    <source>
        <dbReference type="ARBA" id="ARBA00022794"/>
    </source>
</evidence>
<evidence type="ECO:0000256" key="7">
    <source>
        <dbReference type="ARBA" id="ARBA00023069"/>
    </source>
</evidence>
<evidence type="ECO:0000256" key="11">
    <source>
        <dbReference type="SAM" id="MobiDB-lite"/>
    </source>
</evidence>
<name>A0A7I8VN05_9ANNE</name>
<keyword evidence="12" id="KW-1133">Transmembrane helix</keyword>
<gene>
    <name evidence="14" type="ORF">DGYR_LOCUS6172</name>
</gene>
<evidence type="ECO:0000256" key="2">
    <source>
        <dbReference type="ARBA" id="ARBA00004300"/>
    </source>
</evidence>
<dbReference type="PANTHER" id="PTHR44390:SF1">
    <property type="entry name" value="CENTROSOMAL PROTEIN OF 41 KDA"/>
    <property type="match status" value="1"/>
</dbReference>
<dbReference type="Pfam" id="PF00581">
    <property type="entry name" value="Rhodanese"/>
    <property type="match status" value="1"/>
</dbReference>
<reference evidence="14 15" key="1">
    <citation type="submission" date="2020-08" db="EMBL/GenBank/DDBJ databases">
        <authorList>
            <person name="Hejnol A."/>
        </authorList>
    </citation>
    <scope>NUCLEOTIDE SEQUENCE [LARGE SCALE GENOMIC DNA]</scope>
</reference>
<dbReference type="CDD" id="cd00158">
    <property type="entry name" value="RHOD"/>
    <property type="match status" value="1"/>
</dbReference>
<dbReference type="GO" id="GO:0036064">
    <property type="term" value="C:ciliary basal body"/>
    <property type="evidence" value="ECO:0007669"/>
    <property type="project" value="TreeGrafter"/>
</dbReference>
<dbReference type="AlphaFoldDB" id="A0A7I8VN05"/>
<dbReference type="PANTHER" id="PTHR44390">
    <property type="entry name" value="CENTROSOMAL PROTEIN OF 41 KDA"/>
    <property type="match status" value="1"/>
</dbReference>
<keyword evidence="4" id="KW-0963">Cytoplasm</keyword>
<feature type="transmembrane region" description="Helical" evidence="12">
    <location>
        <begin position="326"/>
        <end position="345"/>
    </location>
</feature>
<organism evidence="14 15">
    <name type="scientific">Dimorphilus gyrociliatus</name>
    <dbReference type="NCBI Taxonomy" id="2664684"/>
    <lineage>
        <taxon>Eukaryota</taxon>
        <taxon>Metazoa</taxon>
        <taxon>Spiralia</taxon>
        <taxon>Lophotrochozoa</taxon>
        <taxon>Annelida</taxon>
        <taxon>Polychaeta</taxon>
        <taxon>Polychaeta incertae sedis</taxon>
        <taxon>Dinophilidae</taxon>
        <taxon>Dimorphilus</taxon>
    </lineage>
</organism>
<dbReference type="InterPro" id="IPR051889">
    <property type="entry name" value="CEP41"/>
</dbReference>
<dbReference type="Proteomes" id="UP000549394">
    <property type="component" value="Unassembled WGS sequence"/>
</dbReference>
<evidence type="ECO:0000259" key="13">
    <source>
        <dbReference type="PROSITE" id="PS50206"/>
    </source>
</evidence>
<accession>A0A7I8VN05</accession>
<keyword evidence="12" id="KW-0812">Transmembrane</keyword>
<evidence type="ECO:0000256" key="10">
    <source>
        <dbReference type="ARBA" id="ARBA00038465"/>
    </source>
</evidence>
<protein>
    <submittedName>
        <fullName evidence="14">DgyrCDS6420</fullName>
    </submittedName>
</protein>
<feature type="domain" description="Rhodanese" evidence="13">
    <location>
        <begin position="172"/>
        <end position="269"/>
    </location>
</feature>
<dbReference type="GO" id="GO:0005813">
    <property type="term" value="C:centrosome"/>
    <property type="evidence" value="ECO:0007669"/>
    <property type="project" value="UniProtKB-SubCell"/>
</dbReference>
<dbReference type="GO" id="GO:0060271">
    <property type="term" value="P:cilium assembly"/>
    <property type="evidence" value="ECO:0007669"/>
    <property type="project" value="TreeGrafter"/>
</dbReference>
<evidence type="ECO:0000256" key="1">
    <source>
        <dbReference type="ARBA" id="ARBA00004120"/>
    </source>
</evidence>
<dbReference type="Gene3D" id="3.40.250.10">
    <property type="entry name" value="Rhodanese-like domain"/>
    <property type="match status" value="1"/>
</dbReference>
<keyword evidence="7" id="KW-0969">Cilium</keyword>
<keyword evidence="6" id="KW-0653">Protein transport</keyword>
<dbReference type="SMART" id="SM00450">
    <property type="entry name" value="RHOD"/>
    <property type="match status" value="1"/>
</dbReference>
<comment type="subcellular location">
    <subcellularLocation>
        <location evidence="1">Cytoplasm</location>
        <location evidence="1">Cytoskeleton</location>
        <location evidence="1">Cilium basal body</location>
    </subcellularLocation>
    <subcellularLocation>
        <location evidence="2">Cytoplasm</location>
        <location evidence="2">Cytoskeleton</location>
        <location evidence="2">Microtubule organizing center</location>
        <location evidence="2">Centrosome</location>
    </subcellularLocation>
</comment>
<evidence type="ECO:0000256" key="4">
    <source>
        <dbReference type="ARBA" id="ARBA00022490"/>
    </source>
</evidence>
<keyword evidence="9" id="KW-0966">Cell projection</keyword>
<evidence type="ECO:0000256" key="12">
    <source>
        <dbReference type="SAM" id="Phobius"/>
    </source>
</evidence>
<feature type="region of interest" description="Disordered" evidence="11">
    <location>
        <begin position="112"/>
        <end position="142"/>
    </location>
</feature>
<dbReference type="InterPro" id="IPR001763">
    <property type="entry name" value="Rhodanese-like_dom"/>
</dbReference>